<dbReference type="RefSeq" id="WP_071505120.1">
    <property type="nucleotide sequence ID" value="NZ_MORL01000014.1"/>
</dbReference>
<evidence type="ECO:0000256" key="11">
    <source>
        <dbReference type="ARBA" id="ARBA00038053"/>
    </source>
</evidence>
<evidence type="ECO:0000256" key="7">
    <source>
        <dbReference type="ARBA" id="ARBA00022989"/>
    </source>
</evidence>
<dbReference type="GO" id="GO:0005886">
    <property type="term" value="C:plasma membrane"/>
    <property type="evidence" value="ECO:0007669"/>
    <property type="project" value="TreeGrafter"/>
</dbReference>
<evidence type="ECO:0000256" key="8">
    <source>
        <dbReference type="ARBA" id="ARBA00023136"/>
    </source>
</evidence>
<keyword evidence="7 16" id="KW-1133">Transmembrane helix</keyword>
<keyword evidence="2" id="KW-0328">Glycosyltransferase</keyword>
<feature type="transmembrane region" description="Helical" evidence="16">
    <location>
        <begin position="198"/>
        <end position="215"/>
    </location>
</feature>
<organism evidence="17 18">
    <name type="scientific">Arsenicibacter rosenii</name>
    <dbReference type="NCBI Taxonomy" id="1750698"/>
    <lineage>
        <taxon>Bacteria</taxon>
        <taxon>Pseudomonadati</taxon>
        <taxon>Bacteroidota</taxon>
        <taxon>Cytophagia</taxon>
        <taxon>Cytophagales</taxon>
        <taxon>Spirosomataceae</taxon>
        <taxon>Arsenicibacter</taxon>
    </lineage>
</organism>
<dbReference type="GO" id="GO:0008955">
    <property type="term" value="F:peptidoglycan glycosyltransferase activity"/>
    <property type="evidence" value="ECO:0007669"/>
    <property type="project" value="UniProtKB-EC"/>
</dbReference>
<feature type="transmembrane region" description="Helical" evidence="16">
    <location>
        <begin position="357"/>
        <end position="378"/>
    </location>
</feature>
<comment type="catalytic activity">
    <reaction evidence="15">
        <text>[GlcNAc-(1-&gt;4)-Mur2Ac(oyl-L-Ala-gamma-D-Glu-L-Lys-D-Ala-D-Ala)](n)-di-trans,octa-cis-undecaprenyl diphosphate + beta-D-GlcNAc-(1-&gt;4)-Mur2Ac(oyl-L-Ala-gamma-D-Glu-L-Lys-D-Ala-D-Ala)-di-trans,octa-cis-undecaprenyl diphosphate = [GlcNAc-(1-&gt;4)-Mur2Ac(oyl-L-Ala-gamma-D-Glu-L-Lys-D-Ala-D-Ala)](n+1)-di-trans,octa-cis-undecaprenyl diphosphate + di-trans,octa-cis-undecaprenyl diphosphate + H(+)</text>
        <dbReference type="Rhea" id="RHEA:23708"/>
        <dbReference type="Rhea" id="RHEA-COMP:9602"/>
        <dbReference type="Rhea" id="RHEA-COMP:9603"/>
        <dbReference type="ChEBI" id="CHEBI:15378"/>
        <dbReference type="ChEBI" id="CHEBI:58405"/>
        <dbReference type="ChEBI" id="CHEBI:60033"/>
        <dbReference type="ChEBI" id="CHEBI:78435"/>
        <dbReference type="EC" id="2.4.99.28"/>
    </reaction>
</comment>
<proteinExistence type="inferred from homology"/>
<dbReference type="EMBL" id="MORL01000014">
    <property type="protein sequence ID" value="OIN57187.1"/>
    <property type="molecule type" value="Genomic_DNA"/>
</dbReference>
<feature type="transmembrane region" description="Helical" evidence="16">
    <location>
        <begin position="320"/>
        <end position="345"/>
    </location>
</feature>
<keyword evidence="5" id="KW-0133">Cell shape</keyword>
<comment type="similarity">
    <text evidence="11">Belongs to the SEDS family. FtsW subfamily.</text>
</comment>
<reference evidence="17 18" key="1">
    <citation type="submission" date="2016-10" db="EMBL/GenBank/DDBJ databases">
        <title>Arsenicibacter rosenii gen. nov., sp. nov., an efficient arsenic-methylating bacterium isolated from an arsenic-contaminated paddy soil.</title>
        <authorList>
            <person name="Huang K."/>
        </authorList>
    </citation>
    <scope>NUCLEOTIDE SEQUENCE [LARGE SCALE GENOMIC DNA]</scope>
    <source>
        <strain evidence="17 18">SM-1</strain>
    </source>
</reference>
<evidence type="ECO:0000313" key="18">
    <source>
        <dbReference type="Proteomes" id="UP000181790"/>
    </source>
</evidence>
<comment type="subcellular location">
    <subcellularLocation>
        <location evidence="1">Membrane</location>
        <topology evidence="1">Multi-pass membrane protein</topology>
    </subcellularLocation>
</comment>
<keyword evidence="17" id="KW-0132">Cell division</keyword>
<keyword evidence="17" id="KW-0131">Cell cycle</keyword>
<accession>A0A1S2VEJ4</accession>
<gene>
    <name evidence="17" type="ORF">BLX24_20710</name>
</gene>
<dbReference type="PANTHER" id="PTHR30474:SF2">
    <property type="entry name" value="PEPTIDOGLYCAN GLYCOSYLTRANSFERASE FTSW-RELATED"/>
    <property type="match status" value="1"/>
</dbReference>
<keyword evidence="3" id="KW-0808">Transferase</keyword>
<comment type="caution">
    <text evidence="17">The sequence shown here is derived from an EMBL/GenBank/DDBJ whole genome shotgun (WGS) entry which is preliminary data.</text>
</comment>
<evidence type="ECO:0000256" key="10">
    <source>
        <dbReference type="ARBA" id="ARBA00033270"/>
    </source>
</evidence>
<dbReference type="GO" id="GO:0009252">
    <property type="term" value="P:peptidoglycan biosynthetic process"/>
    <property type="evidence" value="ECO:0007669"/>
    <property type="project" value="UniProtKB-KW"/>
</dbReference>
<evidence type="ECO:0000256" key="5">
    <source>
        <dbReference type="ARBA" id="ARBA00022960"/>
    </source>
</evidence>
<feature type="transmembrane region" description="Helical" evidence="16">
    <location>
        <begin position="20"/>
        <end position="41"/>
    </location>
</feature>
<evidence type="ECO:0000256" key="9">
    <source>
        <dbReference type="ARBA" id="ARBA00032370"/>
    </source>
</evidence>
<feature type="transmembrane region" description="Helical" evidence="16">
    <location>
        <begin position="78"/>
        <end position="99"/>
    </location>
</feature>
<dbReference type="GO" id="GO:0032153">
    <property type="term" value="C:cell division site"/>
    <property type="evidence" value="ECO:0007669"/>
    <property type="project" value="TreeGrafter"/>
</dbReference>
<dbReference type="GO" id="GO:0051301">
    <property type="term" value="P:cell division"/>
    <property type="evidence" value="ECO:0007669"/>
    <property type="project" value="UniProtKB-KW"/>
</dbReference>
<keyword evidence="4 16" id="KW-0812">Transmembrane</keyword>
<sequence length="388" mass="42676">MTFSIGDWLKINLKGDRQIWWIVLFLSIMSVLVVYSATGTIAFQKMQGNTESYLFKHSSLVVAGLVCMYFAHKINYVYYARLSKFGMWLSVPLLLWAYFKGVNANDASRWITIPIINQTFQPSDLAKLSLIANLAAMLAKRQRVKYEPKVLVNMIGWIGIICALIILTNTSTALLLGVTCFLLMFIGRVPFSYLMGMVVFCVVVGGLALAVGQRLPTAINRVKTFFGDTQKQKRSKADEAEAKRQLFQSHQSFIALANGGLQGQGPGRSHQRNTLPHPYSDFIFAIIVEEYGLWGGVLTVAAYVWLLARGMRAMRISTRPFGGLLSAGLTFSLVLQAMVNMAVAVGLVPVTGQPLPLLSMGGTSLIFTGIAIGIVISVSKDEVDESKI</sequence>
<name>A0A1S2VEJ4_9BACT</name>
<dbReference type="GO" id="GO:0008360">
    <property type="term" value="P:regulation of cell shape"/>
    <property type="evidence" value="ECO:0007669"/>
    <property type="project" value="UniProtKB-KW"/>
</dbReference>
<evidence type="ECO:0000256" key="15">
    <source>
        <dbReference type="ARBA" id="ARBA00049902"/>
    </source>
</evidence>
<evidence type="ECO:0000256" key="16">
    <source>
        <dbReference type="SAM" id="Phobius"/>
    </source>
</evidence>
<keyword evidence="6" id="KW-0573">Peptidoglycan synthesis</keyword>
<evidence type="ECO:0000256" key="3">
    <source>
        <dbReference type="ARBA" id="ARBA00022679"/>
    </source>
</evidence>
<evidence type="ECO:0000256" key="14">
    <source>
        <dbReference type="ARBA" id="ARBA00044770"/>
    </source>
</evidence>
<dbReference type="EC" id="2.4.99.28" evidence="14"/>
<dbReference type="AlphaFoldDB" id="A0A1S2VEJ4"/>
<evidence type="ECO:0000313" key="17">
    <source>
        <dbReference type="EMBL" id="OIN57187.1"/>
    </source>
</evidence>
<dbReference type="OrthoDB" id="9812661at2"/>
<feature type="transmembrane region" description="Helical" evidence="16">
    <location>
        <begin position="53"/>
        <end position="72"/>
    </location>
</feature>
<evidence type="ECO:0000256" key="1">
    <source>
        <dbReference type="ARBA" id="ARBA00004141"/>
    </source>
</evidence>
<keyword evidence="8 16" id="KW-0472">Membrane</keyword>
<protein>
    <recommendedName>
        <fullName evidence="12">Probable peptidoglycan glycosyltransferase FtsW</fullName>
        <ecNumber evidence="14">2.4.99.28</ecNumber>
    </recommendedName>
    <alternativeName>
        <fullName evidence="13">Cell division protein FtsW</fullName>
    </alternativeName>
    <alternativeName>
        <fullName evidence="10">Cell wall polymerase</fullName>
    </alternativeName>
    <alternativeName>
        <fullName evidence="9">Peptidoglycan polymerase</fullName>
    </alternativeName>
</protein>
<evidence type="ECO:0000256" key="2">
    <source>
        <dbReference type="ARBA" id="ARBA00022676"/>
    </source>
</evidence>
<evidence type="ECO:0000256" key="6">
    <source>
        <dbReference type="ARBA" id="ARBA00022984"/>
    </source>
</evidence>
<evidence type="ECO:0000256" key="12">
    <source>
        <dbReference type="ARBA" id="ARBA00041185"/>
    </source>
</evidence>
<dbReference type="GO" id="GO:0015648">
    <property type="term" value="F:lipid-linked peptidoglycan transporter activity"/>
    <property type="evidence" value="ECO:0007669"/>
    <property type="project" value="TreeGrafter"/>
</dbReference>
<dbReference type="Pfam" id="PF01098">
    <property type="entry name" value="FTSW_RODA_SPOVE"/>
    <property type="match status" value="1"/>
</dbReference>
<evidence type="ECO:0000256" key="4">
    <source>
        <dbReference type="ARBA" id="ARBA00022692"/>
    </source>
</evidence>
<dbReference type="PANTHER" id="PTHR30474">
    <property type="entry name" value="CELL CYCLE PROTEIN"/>
    <property type="match status" value="1"/>
</dbReference>
<dbReference type="InterPro" id="IPR001182">
    <property type="entry name" value="FtsW/RodA"/>
</dbReference>
<keyword evidence="18" id="KW-1185">Reference proteome</keyword>
<feature type="transmembrane region" description="Helical" evidence="16">
    <location>
        <begin position="282"/>
        <end position="308"/>
    </location>
</feature>
<dbReference type="Proteomes" id="UP000181790">
    <property type="component" value="Unassembled WGS sequence"/>
</dbReference>
<feature type="transmembrane region" description="Helical" evidence="16">
    <location>
        <begin position="150"/>
        <end position="167"/>
    </location>
</feature>
<evidence type="ECO:0000256" key="13">
    <source>
        <dbReference type="ARBA" id="ARBA00041418"/>
    </source>
</evidence>